<reference evidence="1 2" key="1">
    <citation type="journal article" date="2017" name="DNA Res.">
        <title>Complete genome sequence and expression profile of the commercial lytic enzyme producer Lysobacter enzymogenes M497-1.</title>
        <authorList>
            <person name="Takami H."/>
            <person name="Toyoda A."/>
            <person name="Uchiyama I."/>
            <person name="Itoh T."/>
            <person name="Takaki Y."/>
            <person name="Arai W."/>
            <person name="Nishi S."/>
            <person name="Kawai M."/>
            <person name="Shinya K."/>
            <person name="Ikeda H."/>
        </authorList>
    </citation>
    <scope>NUCLEOTIDE SEQUENCE [LARGE SCALE GENOMIC DNA]</scope>
    <source>
        <strain evidence="1 2">M497-1</strain>
    </source>
</reference>
<evidence type="ECO:0000313" key="1">
    <source>
        <dbReference type="EMBL" id="BAW00002.1"/>
    </source>
</evidence>
<dbReference type="KEGG" id="lem:LEN_4514"/>
<protein>
    <submittedName>
        <fullName evidence="1">Uncharacterized protein</fullName>
    </submittedName>
</protein>
<dbReference type="EMBL" id="AP014940">
    <property type="protein sequence ID" value="BAW00002.1"/>
    <property type="molecule type" value="Genomic_DNA"/>
</dbReference>
<name>A0AAU9BAP6_LYSEN</name>
<sequence>MIDPEHLRALGVPAERAERAAQAARAGDLRDLVHELLSHGLWSEVVDETQPAPQWIERWRAQAADGFPIIDAAALERLLAAGADPHDLSGVVRSAQILAIYNLAQLLDYPALALGWDLPEAATPVLACASEADAANARRLHPLHPELLERDPSGRFGEPCPLALRQWRGLPEPAREEIRTQLQAGHRSAAAALWKRHVGGEPRDCLDAVETLRRLLKDSNKR</sequence>
<organism evidence="1 2">
    <name type="scientific">Lysobacter enzymogenes</name>
    <dbReference type="NCBI Taxonomy" id="69"/>
    <lineage>
        <taxon>Bacteria</taxon>
        <taxon>Pseudomonadati</taxon>
        <taxon>Pseudomonadota</taxon>
        <taxon>Gammaproteobacteria</taxon>
        <taxon>Lysobacterales</taxon>
        <taxon>Lysobacteraceae</taxon>
        <taxon>Lysobacter</taxon>
    </lineage>
</organism>
<dbReference type="GeneID" id="83066293"/>
<proteinExistence type="predicted"/>
<dbReference type="AlphaFoldDB" id="A0AAU9BAP6"/>
<evidence type="ECO:0000313" key="2">
    <source>
        <dbReference type="Proteomes" id="UP000218824"/>
    </source>
</evidence>
<gene>
    <name evidence="1" type="ORF">LEN_4514</name>
</gene>
<dbReference type="RefSeq" id="WP_096381681.1">
    <property type="nucleotide sequence ID" value="NZ_AP014940.1"/>
</dbReference>
<accession>A0AAU9BAP6</accession>
<dbReference type="Proteomes" id="UP000218824">
    <property type="component" value="Chromosome"/>
</dbReference>